<comment type="caution">
    <text evidence="6">The sequence shown here is derived from an EMBL/GenBank/DDBJ whole genome shotgun (WGS) entry which is preliminary data.</text>
</comment>
<accession>A0AAN9F798</accession>
<reference evidence="6 7" key="1">
    <citation type="submission" date="2024-01" db="EMBL/GenBank/DDBJ databases">
        <title>The genomes of 5 underutilized Papilionoideae crops provide insights into root nodulation and disease resistance.</title>
        <authorList>
            <person name="Yuan L."/>
        </authorList>
    </citation>
    <scope>NUCLEOTIDE SEQUENCE [LARGE SCALE GENOMIC DNA]</scope>
    <source>
        <strain evidence="6">LY-2023</strain>
        <tissue evidence="6">Leaf</tissue>
    </source>
</reference>
<feature type="region of interest" description="Disordered" evidence="4">
    <location>
        <begin position="242"/>
        <end position="283"/>
    </location>
</feature>
<dbReference type="Proteomes" id="UP001359559">
    <property type="component" value="Unassembled WGS sequence"/>
</dbReference>
<organism evidence="6 7">
    <name type="scientific">Clitoria ternatea</name>
    <name type="common">Butterfly pea</name>
    <dbReference type="NCBI Taxonomy" id="43366"/>
    <lineage>
        <taxon>Eukaryota</taxon>
        <taxon>Viridiplantae</taxon>
        <taxon>Streptophyta</taxon>
        <taxon>Embryophyta</taxon>
        <taxon>Tracheophyta</taxon>
        <taxon>Spermatophyta</taxon>
        <taxon>Magnoliopsida</taxon>
        <taxon>eudicotyledons</taxon>
        <taxon>Gunneridae</taxon>
        <taxon>Pentapetalae</taxon>
        <taxon>rosids</taxon>
        <taxon>fabids</taxon>
        <taxon>Fabales</taxon>
        <taxon>Fabaceae</taxon>
        <taxon>Papilionoideae</taxon>
        <taxon>50 kb inversion clade</taxon>
        <taxon>NPAAA clade</taxon>
        <taxon>indigoferoid/millettioid clade</taxon>
        <taxon>Phaseoleae</taxon>
        <taxon>Clitoria</taxon>
    </lineage>
</organism>
<evidence type="ECO:0000313" key="7">
    <source>
        <dbReference type="Proteomes" id="UP001359559"/>
    </source>
</evidence>
<feature type="compositionally biased region" description="Basic and acidic residues" evidence="4">
    <location>
        <begin position="86"/>
        <end position="98"/>
    </location>
</feature>
<gene>
    <name evidence="6" type="ORF">RJT34_26815</name>
</gene>
<dbReference type="InterPro" id="IPR052414">
    <property type="entry name" value="U3_snoRNA-assoc_WDR"/>
</dbReference>
<dbReference type="EMBL" id="JAYKXN010000007">
    <property type="protein sequence ID" value="KAK7271157.1"/>
    <property type="molecule type" value="Genomic_DNA"/>
</dbReference>
<proteinExistence type="inferred from homology"/>
<dbReference type="InterPro" id="IPR007148">
    <property type="entry name" value="SSU_processome_Utp12"/>
</dbReference>
<evidence type="ECO:0000256" key="3">
    <source>
        <dbReference type="ARBA" id="ARBA00038335"/>
    </source>
</evidence>
<dbReference type="PANTHER" id="PTHR44267">
    <property type="entry name" value="WD REPEAT-CONTAINING PROTEIN 43"/>
    <property type="match status" value="1"/>
</dbReference>
<evidence type="ECO:0000313" key="6">
    <source>
        <dbReference type="EMBL" id="KAK7271157.1"/>
    </source>
</evidence>
<evidence type="ECO:0000256" key="1">
    <source>
        <dbReference type="ARBA" id="ARBA00004123"/>
    </source>
</evidence>
<comment type="subcellular location">
    <subcellularLocation>
        <location evidence="1">Nucleus</location>
    </subcellularLocation>
</comment>
<feature type="region of interest" description="Disordered" evidence="4">
    <location>
        <begin position="14"/>
        <end position="105"/>
    </location>
</feature>
<dbReference type="Pfam" id="PF04003">
    <property type="entry name" value="Utp12"/>
    <property type="match status" value="1"/>
</dbReference>
<dbReference type="GO" id="GO:0005730">
    <property type="term" value="C:nucleolus"/>
    <property type="evidence" value="ECO:0007669"/>
    <property type="project" value="TreeGrafter"/>
</dbReference>
<comment type="similarity">
    <text evidence="3">Belongs to the UTP5 family.</text>
</comment>
<feature type="compositionally biased region" description="Acidic residues" evidence="4">
    <location>
        <begin position="242"/>
        <end position="270"/>
    </location>
</feature>
<dbReference type="AlphaFoldDB" id="A0AAN9F798"/>
<evidence type="ECO:0000256" key="2">
    <source>
        <dbReference type="ARBA" id="ARBA00023242"/>
    </source>
</evidence>
<feature type="compositionally biased region" description="Basic and acidic residues" evidence="4">
    <location>
        <begin position="271"/>
        <end position="283"/>
    </location>
</feature>
<feature type="domain" description="Small-subunit processome Utp12" evidence="5">
    <location>
        <begin position="119"/>
        <end position="220"/>
    </location>
</feature>
<keyword evidence="7" id="KW-1185">Reference proteome</keyword>
<sequence>MTHIKSGTLHIHALSSAASPPPRPLIAAQIHPMEPKKAKKRHATTSDPHIPTTTNDQGGVADGIRDDFDLSEPTMGEKLAGLSLPDDNKSKSDKEQDSAKPPSADSVHVLLTQALNADDRTLLLDCLYTRDEKVITKSVAKLSPSNVLKLLHSLISITESRGAIMVCALPWLKCLLLQHASGIMSQESSSRVLNTLYQLIESRVSTFKCAVHLSSCLDMLYTKVAEEEIDDYLAVPVVIYDDKDDTEDESEELESDQDGNDDEESDEFEEIHDSGESKDMMSE</sequence>
<name>A0AAN9F798_CLITE</name>
<protein>
    <recommendedName>
        <fullName evidence="5">Small-subunit processome Utp12 domain-containing protein</fullName>
    </recommendedName>
</protein>
<evidence type="ECO:0000256" key="4">
    <source>
        <dbReference type="SAM" id="MobiDB-lite"/>
    </source>
</evidence>
<feature type="compositionally biased region" description="Polar residues" evidence="4">
    <location>
        <begin position="45"/>
        <end position="57"/>
    </location>
</feature>
<dbReference type="PANTHER" id="PTHR44267:SF1">
    <property type="entry name" value="WD REPEAT-CONTAINING PROTEIN 43"/>
    <property type="match status" value="1"/>
</dbReference>
<keyword evidence="2" id="KW-0539">Nucleus</keyword>
<evidence type="ECO:0000259" key="5">
    <source>
        <dbReference type="Pfam" id="PF04003"/>
    </source>
</evidence>
<dbReference type="GO" id="GO:0000462">
    <property type="term" value="P:maturation of SSU-rRNA from tricistronic rRNA transcript (SSU-rRNA, 5.8S rRNA, LSU-rRNA)"/>
    <property type="evidence" value="ECO:0007669"/>
    <property type="project" value="TreeGrafter"/>
</dbReference>